<dbReference type="InterPro" id="IPR036690">
    <property type="entry name" value="Fdx_antiC-bd_sf"/>
</dbReference>
<dbReference type="SUPFAM" id="SSF55681">
    <property type="entry name" value="Class II aaRS and biotin synthetases"/>
    <property type="match status" value="1"/>
</dbReference>
<dbReference type="InterPro" id="IPR041616">
    <property type="entry name" value="PheRS_beta_core"/>
</dbReference>
<dbReference type="FunFam" id="3.30.56.10:FF:000002">
    <property type="entry name" value="Phenylalanine--tRNA ligase beta subunit"/>
    <property type="match status" value="1"/>
</dbReference>
<feature type="binding site" evidence="15">
    <location>
        <position position="469"/>
    </location>
    <ligand>
        <name>Mg(2+)</name>
        <dbReference type="ChEBI" id="CHEBI:18420"/>
        <note>shared with alpha subunit</note>
    </ligand>
</feature>
<dbReference type="Pfam" id="PF17759">
    <property type="entry name" value="tRNA_synthFbeta"/>
    <property type="match status" value="1"/>
</dbReference>
<dbReference type="InterPro" id="IPR005121">
    <property type="entry name" value="Fdx_antiC-bd"/>
</dbReference>
<keyword evidence="4 15" id="KW-0963">Cytoplasm</keyword>
<proteinExistence type="inferred from homology"/>
<keyword evidence="10 15" id="KW-0460">Magnesium</keyword>
<dbReference type="PANTHER" id="PTHR10947:SF0">
    <property type="entry name" value="PHENYLALANINE--TRNA LIGASE BETA SUBUNIT"/>
    <property type="match status" value="1"/>
</dbReference>
<dbReference type="GO" id="GO:0000287">
    <property type="term" value="F:magnesium ion binding"/>
    <property type="evidence" value="ECO:0007669"/>
    <property type="project" value="UniProtKB-UniRule"/>
</dbReference>
<dbReference type="SMART" id="SM00874">
    <property type="entry name" value="B5"/>
    <property type="match status" value="1"/>
</dbReference>
<dbReference type="Pfam" id="PF03147">
    <property type="entry name" value="FDX-ACB"/>
    <property type="match status" value="1"/>
</dbReference>
<gene>
    <name evidence="15" type="primary">pheT</name>
    <name evidence="20" type="ORF">DCMF_03160</name>
</gene>
<dbReference type="FunFam" id="3.30.70.380:FF:000001">
    <property type="entry name" value="Phenylalanine--tRNA ligase beta subunit"/>
    <property type="match status" value="1"/>
</dbReference>
<dbReference type="SMART" id="SM00873">
    <property type="entry name" value="B3_4"/>
    <property type="match status" value="1"/>
</dbReference>
<evidence type="ECO:0000259" key="18">
    <source>
        <dbReference type="PROSITE" id="PS51447"/>
    </source>
</evidence>
<evidence type="ECO:0000256" key="6">
    <source>
        <dbReference type="ARBA" id="ARBA00022598"/>
    </source>
</evidence>
<dbReference type="FunFam" id="3.50.40.10:FF:000001">
    <property type="entry name" value="Phenylalanine--tRNA ligase beta subunit"/>
    <property type="match status" value="1"/>
</dbReference>
<dbReference type="PANTHER" id="PTHR10947">
    <property type="entry name" value="PHENYLALANYL-TRNA SYNTHETASE BETA CHAIN AND LEUCINE-RICH REPEAT-CONTAINING PROTEIN 47"/>
    <property type="match status" value="1"/>
</dbReference>
<keyword evidence="7 15" id="KW-0479">Metal-binding</keyword>
<dbReference type="NCBIfam" id="NF045760">
    <property type="entry name" value="YtpR"/>
    <property type="match status" value="1"/>
</dbReference>
<dbReference type="InterPro" id="IPR012340">
    <property type="entry name" value="NA-bd_OB-fold"/>
</dbReference>
<dbReference type="InterPro" id="IPR009061">
    <property type="entry name" value="DNA-bd_dom_put_sf"/>
</dbReference>
<keyword evidence="6 15" id="KW-0436">Ligase</keyword>
<reference evidence="20 21" key="1">
    <citation type="submission" date="2016-10" db="EMBL/GenBank/DDBJ databases">
        <title>Complete Genome Sequence of Peptococcaceae strain DCMF.</title>
        <authorList>
            <person name="Edwards R.J."/>
            <person name="Holland S.I."/>
            <person name="Deshpande N.P."/>
            <person name="Wong Y.K."/>
            <person name="Ertan H."/>
            <person name="Manefield M."/>
            <person name="Russell T.L."/>
            <person name="Lee M.J."/>
        </authorList>
    </citation>
    <scope>NUCLEOTIDE SEQUENCE [LARGE SCALE GENOMIC DNA]</scope>
    <source>
        <strain evidence="20 21">DCMF</strain>
    </source>
</reference>
<dbReference type="InterPro" id="IPR045864">
    <property type="entry name" value="aa-tRNA-synth_II/BPL/LPL"/>
</dbReference>
<sequence>MNVSYKWLKKYVDIAISPEELATRLTMAGLAVEHTVYLGEGIKGVVVGEILDVQRHPQADKLVVCQVNLGKETVQIVTGATNVKAGQRVPVATVGGELPGGIKMKKASLRGLDSYGMMCSAGELNMDEDLVSPEFRDGILILPPDSPIGANALEVLNLDDTVLEFELTPNRSDCLSVINIAREVGAILDKPVHLPAVEFPETEESIFDIAAVEVRDQDLCNRYTARVVKNVKLGPSPEWMQHFLRCAGVRPINNVVDISNYVMLEMGQPLHTFDYDGLAGHKIIVRRAEAGEKMFTLDGQERTFQNDTLLICDGEKPVAVAGVMGGLETEVTENTKHILIEAARFHPVSIRHTSRNLGLRSESSLRFEKGLDVHNVVHAANRAAQLMVQLAGGEVIAGIIDSFEGEMATPKITLRTKRVNEILGTSLTTADIASIMRRLQFSVEISEHETRVVIPSYRQDITREIDLIEEVARLNGYDKIPLSLPFGPTTEGSKTRFQKYEDRVRDYLTGAGFLEVITYSFINPKDFDRLHLPQDSSLRNVLEIKNPLSDEQSVMRTTLIPGLLETAARNTSRRNLNFALFECGRIFLPHEEKLPDEPLMLGGIVSGKTERGWNWQAQVFDFYFLKGVLAGIFQRSGITDWSLKAESFPSFLHPGRAGNLFVGETYAGFMGEVHPLVQENYGLENRAYVFQVYLKPIMEASLEIAKYTPVPKYPAVDRDMALVVKDTIPARMIEEIIWENGKRILTGVSLFDVYKGAQIPEGCKSLAYSLTFQANDRTLTDEEVSKVFGRIKEKLSLKFGVELR</sequence>
<dbReference type="GO" id="GO:0140096">
    <property type="term" value="F:catalytic activity, acting on a protein"/>
    <property type="evidence" value="ECO:0007669"/>
    <property type="project" value="UniProtKB-ARBA"/>
</dbReference>
<dbReference type="InterPro" id="IPR002547">
    <property type="entry name" value="tRNA-bd_dom"/>
</dbReference>
<dbReference type="Gene3D" id="2.40.50.140">
    <property type="entry name" value="Nucleic acid-binding proteins"/>
    <property type="match status" value="1"/>
</dbReference>
<dbReference type="GO" id="GO:0006432">
    <property type="term" value="P:phenylalanyl-tRNA aminoacylation"/>
    <property type="evidence" value="ECO:0007669"/>
    <property type="project" value="UniProtKB-UniRule"/>
</dbReference>
<dbReference type="NCBIfam" id="TIGR00472">
    <property type="entry name" value="pheT_bact"/>
    <property type="match status" value="1"/>
</dbReference>
<dbReference type="Pfam" id="PF03484">
    <property type="entry name" value="B5"/>
    <property type="match status" value="1"/>
</dbReference>
<keyword evidence="9 15" id="KW-0067">ATP-binding</keyword>
<dbReference type="InterPro" id="IPR020825">
    <property type="entry name" value="Phe-tRNA_synthase-like_B3/B4"/>
</dbReference>
<dbReference type="Gene3D" id="3.30.930.10">
    <property type="entry name" value="Bira Bifunctional Protein, Domain 2"/>
    <property type="match status" value="1"/>
</dbReference>
<dbReference type="InterPro" id="IPR005146">
    <property type="entry name" value="B3/B4_tRNA-bd"/>
</dbReference>
<evidence type="ECO:0000259" key="17">
    <source>
        <dbReference type="PROSITE" id="PS50886"/>
    </source>
</evidence>
<dbReference type="AlphaFoldDB" id="A0A3G1KN88"/>
<evidence type="ECO:0000313" key="21">
    <source>
        <dbReference type="Proteomes" id="UP000323521"/>
    </source>
</evidence>
<evidence type="ECO:0000256" key="4">
    <source>
        <dbReference type="ARBA" id="ARBA00022490"/>
    </source>
</evidence>
<keyword evidence="21" id="KW-1185">Reference proteome</keyword>
<organism evidence="20 21">
    <name type="scientific">Formimonas warabiya</name>
    <dbReference type="NCBI Taxonomy" id="1761012"/>
    <lineage>
        <taxon>Bacteria</taxon>
        <taxon>Bacillati</taxon>
        <taxon>Bacillota</taxon>
        <taxon>Clostridia</taxon>
        <taxon>Eubacteriales</taxon>
        <taxon>Peptococcaceae</taxon>
        <taxon>Candidatus Formimonas</taxon>
    </lineage>
</organism>
<comment type="subcellular location">
    <subcellularLocation>
        <location evidence="1 15">Cytoplasm</location>
    </subcellularLocation>
</comment>
<dbReference type="GO" id="GO:0005524">
    <property type="term" value="F:ATP binding"/>
    <property type="evidence" value="ECO:0007669"/>
    <property type="project" value="UniProtKB-UniRule"/>
</dbReference>
<dbReference type="InterPro" id="IPR045060">
    <property type="entry name" value="Phe-tRNA-ligase_IIc_bsu"/>
</dbReference>
<feature type="binding site" evidence="15">
    <location>
        <position position="470"/>
    </location>
    <ligand>
        <name>Mg(2+)</name>
        <dbReference type="ChEBI" id="CHEBI:18420"/>
        <note>shared with alpha subunit</note>
    </ligand>
</feature>
<keyword evidence="13 15" id="KW-0030">Aminoacyl-tRNA synthetase</keyword>
<dbReference type="Gene3D" id="3.50.40.10">
    <property type="entry name" value="Phenylalanyl-trna Synthetase, Chain B, domain 3"/>
    <property type="match status" value="1"/>
</dbReference>
<evidence type="ECO:0000256" key="7">
    <source>
        <dbReference type="ARBA" id="ARBA00022723"/>
    </source>
</evidence>
<evidence type="ECO:0000256" key="3">
    <source>
        <dbReference type="ARBA" id="ARBA00011209"/>
    </source>
</evidence>
<evidence type="ECO:0000256" key="2">
    <source>
        <dbReference type="ARBA" id="ARBA00008653"/>
    </source>
</evidence>
<dbReference type="InterPro" id="IPR004532">
    <property type="entry name" value="Phe-tRNA-ligase_IIc_bsu_bact"/>
</dbReference>
<dbReference type="SUPFAM" id="SSF54991">
    <property type="entry name" value="Anticodon-binding domain of PheRS"/>
    <property type="match status" value="1"/>
</dbReference>
<dbReference type="InterPro" id="IPR033714">
    <property type="entry name" value="tRNA_bind_bactPheRS"/>
</dbReference>
<keyword evidence="5 16" id="KW-0820">tRNA-binding</keyword>
<comment type="subunit">
    <text evidence="3 15">Tetramer of two alpha and two beta subunits.</text>
</comment>
<evidence type="ECO:0000256" key="12">
    <source>
        <dbReference type="ARBA" id="ARBA00022917"/>
    </source>
</evidence>
<dbReference type="Pfam" id="PF03483">
    <property type="entry name" value="B3_4"/>
    <property type="match status" value="1"/>
</dbReference>
<dbReference type="CDD" id="cd00769">
    <property type="entry name" value="PheRS_beta_core"/>
    <property type="match status" value="1"/>
</dbReference>
<dbReference type="PROSITE" id="PS51447">
    <property type="entry name" value="FDX_ACB"/>
    <property type="match status" value="1"/>
</dbReference>
<evidence type="ECO:0000256" key="15">
    <source>
        <dbReference type="HAMAP-Rule" id="MF_00283"/>
    </source>
</evidence>
<evidence type="ECO:0000256" key="9">
    <source>
        <dbReference type="ARBA" id="ARBA00022840"/>
    </source>
</evidence>
<dbReference type="PROSITE" id="PS50886">
    <property type="entry name" value="TRBD"/>
    <property type="match status" value="1"/>
</dbReference>
<dbReference type="GO" id="GO:0009328">
    <property type="term" value="C:phenylalanine-tRNA ligase complex"/>
    <property type="evidence" value="ECO:0007669"/>
    <property type="project" value="TreeGrafter"/>
</dbReference>
<feature type="domain" description="B5" evidence="19">
    <location>
        <begin position="407"/>
        <end position="482"/>
    </location>
</feature>
<comment type="catalytic activity">
    <reaction evidence="14 15">
        <text>tRNA(Phe) + L-phenylalanine + ATP = L-phenylalanyl-tRNA(Phe) + AMP + diphosphate + H(+)</text>
        <dbReference type="Rhea" id="RHEA:19413"/>
        <dbReference type="Rhea" id="RHEA-COMP:9668"/>
        <dbReference type="Rhea" id="RHEA-COMP:9699"/>
        <dbReference type="ChEBI" id="CHEBI:15378"/>
        <dbReference type="ChEBI" id="CHEBI:30616"/>
        <dbReference type="ChEBI" id="CHEBI:33019"/>
        <dbReference type="ChEBI" id="CHEBI:58095"/>
        <dbReference type="ChEBI" id="CHEBI:78442"/>
        <dbReference type="ChEBI" id="CHEBI:78531"/>
        <dbReference type="ChEBI" id="CHEBI:456215"/>
        <dbReference type="EC" id="6.1.1.20"/>
    </reaction>
</comment>
<feature type="domain" description="FDX-ACB" evidence="18">
    <location>
        <begin position="711"/>
        <end position="804"/>
    </location>
</feature>
<keyword evidence="12 15" id="KW-0648">Protein biosynthesis</keyword>
<dbReference type="InterPro" id="IPR005147">
    <property type="entry name" value="tRNA_synthase_B5-dom"/>
</dbReference>
<comment type="similarity">
    <text evidence="2 15">Belongs to the phenylalanyl-tRNA synthetase beta subunit family. Type 1 subfamily.</text>
</comment>
<dbReference type="SUPFAM" id="SSF50249">
    <property type="entry name" value="Nucleic acid-binding proteins"/>
    <property type="match status" value="1"/>
</dbReference>
<dbReference type="GO" id="GO:0016740">
    <property type="term" value="F:transferase activity"/>
    <property type="evidence" value="ECO:0007669"/>
    <property type="project" value="UniProtKB-ARBA"/>
</dbReference>
<evidence type="ECO:0000256" key="1">
    <source>
        <dbReference type="ARBA" id="ARBA00004496"/>
    </source>
</evidence>
<dbReference type="EC" id="6.1.1.20" evidence="15"/>
<evidence type="ECO:0000256" key="11">
    <source>
        <dbReference type="ARBA" id="ARBA00022884"/>
    </source>
</evidence>
<dbReference type="SUPFAM" id="SSF56037">
    <property type="entry name" value="PheT/TilS domain"/>
    <property type="match status" value="1"/>
</dbReference>
<name>A0A3G1KN88_FORW1</name>
<dbReference type="Proteomes" id="UP000323521">
    <property type="component" value="Chromosome"/>
</dbReference>
<dbReference type="SUPFAM" id="SSF46955">
    <property type="entry name" value="Putative DNA-binding domain"/>
    <property type="match status" value="1"/>
</dbReference>
<comment type="cofactor">
    <cofactor evidence="15">
        <name>Mg(2+)</name>
        <dbReference type="ChEBI" id="CHEBI:18420"/>
    </cofactor>
    <text evidence="15">Binds 2 magnesium ions per tetramer.</text>
</comment>
<dbReference type="HAMAP" id="MF_00283">
    <property type="entry name" value="Phe_tRNA_synth_beta1"/>
    <property type="match status" value="1"/>
</dbReference>
<dbReference type="RefSeq" id="WP_148133097.1">
    <property type="nucleotide sequence ID" value="NZ_CP017634.1"/>
</dbReference>
<dbReference type="FunFam" id="2.40.50.140:FF:000045">
    <property type="entry name" value="Phenylalanine--tRNA ligase beta subunit"/>
    <property type="match status" value="1"/>
</dbReference>
<evidence type="ECO:0000256" key="5">
    <source>
        <dbReference type="ARBA" id="ARBA00022555"/>
    </source>
</evidence>
<feature type="domain" description="TRNA-binding" evidence="17">
    <location>
        <begin position="39"/>
        <end position="153"/>
    </location>
</feature>
<dbReference type="SMART" id="SM00896">
    <property type="entry name" value="FDX-ACB"/>
    <property type="match status" value="1"/>
</dbReference>
<dbReference type="Gene3D" id="3.30.70.380">
    <property type="entry name" value="Ferrodoxin-fold anticodon-binding domain"/>
    <property type="match status" value="1"/>
</dbReference>
<dbReference type="GO" id="GO:0000049">
    <property type="term" value="F:tRNA binding"/>
    <property type="evidence" value="ECO:0007669"/>
    <property type="project" value="UniProtKB-UniRule"/>
</dbReference>
<feature type="binding site" evidence="15">
    <location>
        <position position="460"/>
    </location>
    <ligand>
        <name>Mg(2+)</name>
        <dbReference type="ChEBI" id="CHEBI:18420"/>
        <note>shared with alpha subunit</note>
    </ligand>
</feature>
<dbReference type="KEGG" id="fwa:DCMF_03160"/>
<feature type="binding site" evidence="15">
    <location>
        <position position="466"/>
    </location>
    <ligand>
        <name>Mg(2+)</name>
        <dbReference type="ChEBI" id="CHEBI:18420"/>
        <note>shared with alpha subunit</note>
    </ligand>
</feature>
<evidence type="ECO:0000259" key="19">
    <source>
        <dbReference type="PROSITE" id="PS51483"/>
    </source>
</evidence>
<dbReference type="Gene3D" id="3.30.56.10">
    <property type="match status" value="2"/>
</dbReference>
<keyword evidence="8 15" id="KW-0547">Nucleotide-binding</keyword>
<dbReference type="Pfam" id="PF01588">
    <property type="entry name" value="tRNA_bind"/>
    <property type="match status" value="1"/>
</dbReference>
<dbReference type="CDD" id="cd02796">
    <property type="entry name" value="tRNA_bind_bactPheRS"/>
    <property type="match status" value="1"/>
</dbReference>
<dbReference type="GO" id="GO:0004826">
    <property type="term" value="F:phenylalanine-tRNA ligase activity"/>
    <property type="evidence" value="ECO:0007669"/>
    <property type="project" value="UniProtKB-UniRule"/>
</dbReference>
<accession>A0A3G1KN88</accession>
<evidence type="ECO:0000256" key="14">
    <source>
        <dbReference type="ARBA" id="ARBA00049255"/>
    </source>
</evidence>
<evidence type="ECO:0000313" key="20">
    <source>
        <dbReference type="EMBL" id="ATW23929.1"/>
    </source>
</evidence>
<dbReference type="OrthoDB" id="9805455at2"/>
<protein>
    <recommendedName>
        <fullName evidence="15">Phenylalanine--tRNA ligase beta subunit</fullName>
        <ecNumber evidence="15">6.1.1.20</ecNumber>
    </recommendedName>
    <alternativeName>
        <fullName evidence="15">Phenylalanyl-tRNA synthetase beta subunit</fullName>
        <shortName evidence="15">PheRS</shortName>
    </alternativeName>
</protein>
<dbReference type="PROSITE" id="PS51483">
    <property type="entry name" value="B5"/>
    <property type="match status" value="1"/>
</dbReference>
<dbReference type="EMBL" id="CP017634">
    <property type="protein sequence ID" value="ATW23929.1"/>
    <property type="molecule type" value="Genomic_DNA"/>
</dbReference>
<evidence type="ECO:0000256" key="13">
    <source>
        <dbReference type="ARBA" id="ARBA00023146"/>
    </source>
</evidence>
<evidence type="ECO:0000256" key="10">
    <source>
        <dbReference type="ARBA" id="ARBA00022842"/>
    </source>
</evidence>
<evidence type="ECO:0000256" key="8">
    <source>
        <dbReference type="ARBA" id="ARBA00022741"/>
    </source>
</evidence>
<evidence type="ECO:0000256" key="16">
    <source>
        <dbReference type="PROSITE-ProRule" id="PRU00209"/>
    </source>
</evidence>
<keyword evidence="11 16" id="KW-0694">RNA-binding</keyword>